<feature type="region of interest" description="Disordered" evidence="1">
    <location>
        <begin position="526"/>
        <end position="646"/>
    </location>
</feature>
<reference evidence="2" key="1">
    <citation type="submission" date="2020-10" db="EMBL/GenBank/DDBJ databases">
        <authorList>
            <person name="Kikuchi T."/>
        </authorList>
    </citation>
    <scope>NUCLEOTIDE SEQUENCE</scope>
    <source>
        <strain evidence="2">NKZ352</strain>
    </source>
</reference>
<feature type="compositionally biased region" description="Basic and acidic residues" evidence="1">
    <location>
        <begin position="282"/>
        <end position="292"/>
    </location>
</feature>
<sequence>MPRSSTTMKVLLRTSPKQNSAWSKLVGTVGKQAAQVRLKIESEKSYKLESKVQWTTATNVAKRTKEGECLPQKTAAKTWFVFDSAAHFRPPPNHQLVLGRYEAQEVSSFLSQNQQNQVGQPALYELAVHTDEQGTPRLELRLHGQRPPRAAEEDTNTKEAMIEEGGDDEVERRRVEEVQAESPQVHTQSASVPNSPSETPESPFVCHVTMRKKKQGESRSAPPPKETHESSPVCHVTMRKRKQGEGRSALPPKKSLMGPAQWSAKKRSGEVDAESEPAPKLTAEDNTVKDQKVSLADQVEEPTQDQEEERSSGSSSSSSSAEDQKVSLADQVEEPTQDQEEEIFRIVIELLISGNFPFSAIEINHSLHSAEDQKVSLADQVEEPTQDQEEERSSGSSSSSSSAEDQKVSLADQVEEPTQDQEEERSSGSSSSSSSAEDQKVSLADQVEEPTQDQEEERSSGSSSSSSSAEPWSEELQDVYELFELEAMEEFVEETGSSNSSDSFFLTQRDRERIALAYARANLVEVSDDEDEPAEVPRAEDSETIAAEDAQIDAVQTSSLQGEDVPEAEEMRDEMEAVEDEAEERDEKDEEEVVEEEKAVDQAGPAAQPAAAPQQAAAGVAGTGQTQKLPAGQRPRPVAQRASRRLRGLDVGQAVRRVPPALAGLSPAQLLLKIREELEAKLRDGGSGDEELRKVGRLSSAKTSLEAIQKGRHVTGVQMARILRKIEGGY</sequence>
<feature type="compositionally biased region" description="Acidic residues" evidence="1">
    <location>
        <begin position="446"/>
        <end position="456"/>
    </location>
</feature>
<gene>
    <name evidence="2" type="ORF">CAUJ_LOCUS13456</name>
</gene>
<evidence type="ECO:0000313" key="2">
    <source>
        <dbReference type="EMBL" id="CAD6197547.1"/>
    </source>
</evidence>
<feature type="region of interest" description="Disordered" evidence="1">
    <location>
        <begin position="138"/>
        <end position="339"/>
    </location>
</feature>
<accession>A0A8S1HQ88</accession>
<feature type="compositionally biased region" description="Acidic residues" evidence="1">
    <location>
        <begin position="298"/>
        <end position="308"/>
    </location>
</feature>
<name>A0A8S1HQ88_9PELO</name>
<feature type="compositionally biased region" description="Low complexity" evidence="1">
    <location>
        <begin position="460"/>
        <end position="471"/>
    </location>
</feature>
<comment type="caution">
    <text evidence="2">The sequence shown here is derived from an EMBL/GenBank/DDBJ whole genome shotgun (WGS) entry which is preliminary data.</text>
</comment>
<feature type="compositionally biased region" description="Low complexity" evidence="1">
    <location>
        <begin position="601"/>
        <end position="627"/>
    </location>
</feature>
<feature type="compositionally biased region" description="Acidic residues" evidence="1">
    <location>
        <begin position="380"/>
        <end position="390"/>
    </location>
</feature>
<evidence type="ECO:0000313" key="3">
    <source>
        <dbReference type="Proteomes" id="UP000835052"/>
    </source>
</evidence>
<proteinExistence type="predicted"/>
<feature type="compositionally biased region" description="Basic and acidic residues" evidence="1">
    <location>
        <begin position="149"/>
        <end position="161"/>
    </location>
</feature>
<dbReference type="EMBL" id="CAJGYM010000097">
    <property type="protein sequence ID" value="CAD6197547.1"/>
    <property type="molecule type" value="Genomic_DNA"/>
</dbReference>
<organism evidence="2 3">
    <name type="scientific">Caenorhabditis auriculariae</name>
    <dbReference type="NCBI Taxonomy" id="2777116"/>
    <lineage>
        <taxon>Eukaryota</taxon>
        <taxon>Metazoa</taxon>
        <taxon>Ecdysozoa</taxon>
        <taxon>Nematoda</taxon>
        <taxon>Chromadorea</taxon>
        <taxon>Rhabditida</taxon>
        <taxon>Rhabditina</taxon>
        <taxon>Rhabditomorpha</taxon>
        <taxon>Rhabditoidea</taxon>
        <taxon>Rhabditidae</taxon>
        <taxon>Peloderinae</taxon>
        <taxon>Caenorhabditis</taxon>
    </lineage>
</organism>
<feature type="compositionally biased region" description="Acidic residues" evidence="1">
    <location>
        <begin position="564"/>
        <end position="595"/>
    </location>
</feature>
<dbReference type="AlphaFoldDB" id="A0A8S1HQ88"/>
<evidence type="ECO:0000256" key="1">
    <source>
        <dbReference type="SAM" id="MobiDB-lite"/>
    </source>
</evidence>
<protein>
    <submittedName>
        <fullName evidence="2">Uncharacterized protein</fullName>
    </submittedName>
</protein>
<keyword evidence="3" id="KW-1185">Reference proteome</keyword>
<feature type="compositionally biased region" description="Acidic residues" evidence="1">
    <location>
        <begin position="413"/>
        <end position="423"/>
    </location>
</feature>
<feature type="compositionally biased region" description="Polar residues" evidence="1">
    <location>
        <begin position="181"/>
        <end position="200"/>
    </location>
</feature>
<feature type="region of interest" description="Disordered" evidence="1">
    <location>
        <begin position="371"/>
        <end position="479"/>
    </location>
</feature>
<dbReference type="Proteomes" id="UP000835052">
    <property type="component" value="Unassembled WGS sequence"/>
</dbReference>